<dbReference type="Proteomes" id="UP001165962">
    <property type="component" value="Unassembled WGS sequence"/>
</dbReference>
<dbReference type="InterPro" id="IPR009057">
    <property type="entry name" value="Homeodomain-like_sf"/>
</dbReference>
<feature type="domain" description="Response regulatory" evidence="10">
    <location>
        <begin position="2"/>
        <end position="119"/>
    </location>
</feature>
<evidence type="ECO:0000256" key="4">
    <source>
        <dbReference type="ARBA" id="ARBA00023012"/>
    </source>
</evidence>
<dbReference type="CDD" id="cd17536">
    <property type="entry name" value="REC_YesN-like"/>
    <property type="match status" value="1"/>
</dbReference>
<name>A0ABX0JE89_9BACL</name>
<dbReference type="PROSITE" id="PS00041">
    <property type="entry name" value="HTH_ARAC_FAMILY_1"/>
    <property type="match status" value="1"/>
</dbReference>
<dbReference type="Pfam" id="PF00072">
    <property type="entry name" value="Response_reg"/>
    <property type="match status" value="1"/>
</dbReference>
<dbReference type="RefSeq" id="WP_166154019.1">
    <property type="nucleotide sequence ID" value="NZ_JAAOIW010000013.1"/>
</dbReference>
<keyword evidence="4" id="KW-0902">Two-component regulatory system</keyword>
<dbReference type="InterPro" id="IPR018062">
    <property type="entry name" value="HTH_AraC-typ_CS"/>
</dbReference>
<organism evidence="11 12">
    <name type="scientific">Paenibacillus agricola</name>
    <dbReference type="NCBI Taxonomy" id="2716264"/>
    <lineage>
        <taxon>Bacteria</taxon>
        <taxon>Bacillati</taxon>
        <taxon>Bacillota</taxon>
        <taxon>Bacilli</taxon>
        <taxon>Bacillales</taxon>
        <taxon>Paenibacillaceae</taxon>
        <taxon>Paenibacillus</taxon>
    </lineage>
</organism>
<dbReference type="PANTHER" id="PTHR42713:SF3">
    <property type="entry name" value="TRANSCRIPTIONAL REGULATORY PROTEIN HPTR"/>
    <property type="match status" value="1"/>
</dbReference>
<dbReference type="SUPFAM" id="SSF52172">
    <property type="entry name" value="CheY-like"/>
    <property type="match status" value="1"/>
</dbReference>
<dbReference type="Gene3D" id="3.40.50.2300">
    <property type="match status" value="1"/>
</dbReference>
<gene>
    <name evidence="11" type="ORF">G9U52_28260</name>
</gene>
<evidence type="ECO:0000259" key="10">
    <source>
        <dbReference type="PROSITE" id="PS50110"/>
    </source>
</evidence>
<dbReference type="Pfam" id="PF17853">
    <property type="entry name" value="GGDEF_2"/>
    <property type="match status" value="1"/>
</dbReference>
<evidence type="ECO:0000256" key="3">
    <source>
        <dbReference type="ARBA" id="ARBA00022553"/>
    </source>
</evidence>
<dbReference type="InterPro" id="IPR041522">
    <property type="entry name" value="CdaR_GGDEF"/>
</dbReference>
<evidence type="ECO:0000256" key="6">
    <source>
        <dbReference type="ARBA" id="ARBA00023125"/>
    </source>
</evidence>
<keyword evidence="5" id="KW-0805">Transcription regulation</keyword>
<dbReference type="PRINTS" id="PR00032">
    <property type="entry name" value="HTHARAC"/>
</dbReference>
<comment type="subcellular location">
    <subcellularLocation>
        <location evidence="1">Cytoplasm</location>
    </subcellularLocation>
</comment>
<keyword evidence="12" id="KW-1185">Reference proteome</keyword>
<dbReference type="InterPro" id="IPR011006">
    <property type="entry name" value="CheY-like_superfamily"/>
</dbReference>
<keyword evidence="3 8" id="KW-0597">Phosphoprotein</keyword>
<feature type="modified residue" description="4-aspartylphosphate" evidence="8">
    <location>
        <position position="54"/>
    </location>
</feature>
<dbReference type="InterPro" id="IPR020449">
    <property type="entry name" value="Tscrpt_reg_AraC-type_HTH"/>
</dbReference>
<dbReference type="Gene3D" id="1.10.10.60">
    <property type="entry name" value="Homeodomain-like"/>
    <property type="match status" value="2"/>
</dbReference>
<dbReference type="SMART" id="SM00448">
    <property type="entry name" value="REC"/>
    <property type="match status" value="1"/>
</dbReference>
<keyword evidence="7" id="KW-0804">Transcription</keyword>
<evidence type="ECO:0000256" key="1">
    <source>
        <dbReference type="ARBA" id="ARBA00004496"/>
    </source>
</evidence>
<evidence type="ECO:0000313" key="12">
    <source>
        <dbReference type="Proteomes" id="UP001165962"/>
    </source>
</evidence>
<dbReference type="SUPFAM" id="SSF46689">
    <property type="entry name" value="Homeodomain-like"/>
    <property type="match status" value="2"/>
</dbReference>
<dbReference type="PROSITE" id="PS50110">
    <property type="entry name" value="RESPONSE_REGULATORY"/>
    <property type="match status" value="1"/>
</dbReference>
<keyword evidence="2" id="KW-0963">Cytoplasm</keyword>
<keyword evidence="6" id="KW-0238">DNA-binding</keyword>
<comment type="caution">
    <text evidence="11">The sequence shown here is derived from an EMBL/GenBank/DDBJ whole genome shotgun (WGS) entry which is preliminary data.</text>
</comment>
<protein>
    <submittedName>
        <fullName evidence="11">Response regulator</fullName>
    </submittedName>
</protein>
<reference evidence="11" key="1">
    <citation type="submission" date="2020-03" db="EMBL/GenBank/DDBJ databases">
        <title>Draft sequencing of Paenibacilllus sp. S3N08.</title>
        <authorList>
            <person name="Kim D.-U."/>
        </authorList>
    </citation>
    <scope>NUCLEOTIDE SEQUENCE</scope>
    <source>
        <strain evidence="11">S3N08</strain>
    </source>
</reference>
<dbReference type="InterPro" id="IPR018060">
    <property type="entry name" value="HTH_AraC"/>
</dbReference>
<dbReference type="PANTHER" id="PTHR42713">
    <property type="entry name" value="HISTIDINE KINASE-RELATED"/>
    <property type="match status" value="1"/>
</dbReference>
<evidence type="ECO:0000256" key="2">
    <source>
        <dbReference type="ARBA" id="ARBA00022490"/>
    </source>
</evidence>
<evidence type="ECO:0000313" key="11">
    <source>
        <dbReference type="EMBL" id="NHN33715.1"/>
    </source>
</evidence>
<dbReference type="Pfam" id="PF12833">
    <property type="entry name" value="HTH_18"/>
    <property type="match status" value="1"/>
</dbReference>
<dbReference type="PROSITE" id="PS01124">
    <property type="entry name" value="HTH_ARAC_FAMILY_2"/>
    <property type="match status" value="1"/>
</dbReference>
<dbReference type="InterPro" id="IPR001789">
    <property type="entry name" value="Sig_transdc_resp-reg_receiver"/>
</dbReference>
<feature type="domain" description="HTH araC/xylS-type" evidence="9">
    <location>
        <begin position="425"/>
        <end position="523"/>
    </location>
</feature>
<evidence type="ECO:0000256" key="8">
    <source>
        <dbReference type="PROSITE-ProRule" id="PRU00169"/>
    </source>
</evidence>
<sequence length="525" mass="60061">MNLLIVDDEKQIREGIKKYITKKNFKFKQISTAKDATEALQISTHFRPDLLITDIAMPKIDGIELATRMKVLFPDVKIVMITGFQEIDFMKRAFKLSVIDYLLKPIDLNELNPVLERIVSIYETETAEKAEISSLKGKWRDNIAVLREAYMVSLLSGKIQNTECVISKMKQLLIGLDLTRSMVVVNIRFDCVISLREPTLSQVMEIIEGTFRRIGTCAVFQMSETEIIGVISPHCMFADNDRSLDNVCYTLLDILKNRYSVGITIGIGSLADDCLALADSYSASLEAVNQRFILGNGHVIIYPVSYMKVPLIFIPQQALVEKLILYIQAADCQKVKDVIHLILKPLSNCNFVSSNEIQMIRLELVSLVKQIFRKINTAMPEQHHLGELLELQTLNEIEQRLVILLLTLCEYFQQQGKKKSAHIISKVMEMTETRYNEPLNVQYVAECMQISPNYFSTLFKQETGNNYMDYLTTMRLEKSLAMILNTTYRISEIACMVGYQDANYFAKIFKKHFGISPSQYREGDH</sequence>
<evidence type="ECO:0000256" key="5">
    <source>
        <dbReference type="ARBA" id="ARBA00023015"/>
    </source>
</evidence>
<proteinExistence type="predicted"/>
<evidence type="ECO:0000259" key="9">
    <source>
        <dbReference type="PROSITE" id="PS01124"/>
    </source>
</evidence>
<accession>A0ABX0JE89</accession>
<dbReference type="EMBL" id="JAAOIW010000013">
    <property type="protein sequence ID" value="NHN33715.1"/>
    <property type="molecule type" value="Genomic_DNA"/>
</dbReference>
<dbReference type="SMART" id="SM00342">
    <property type="entry name" value="HTH_ARAC"/>
    <property type="match status" value="1"/>
</dbReference>
<evidence type="ECO:0000256" key="7">
    <source>
        <dbReference type="ARBA" id="ARBA00023163"/>
    </source>
</evidence>
<dbReference type="InterPro" id="IPR051552">
    <property type="entry name" value="HptR"/>
</dbReference>